<gene>
    <name evidence="2" type="ORF">ERS852425_01975</name>
</gene>
<name>A0A173TFR7_ANAHA</name>
<accession>A0A173TFR7</accession>
<dbReference type="Proteomes" id="UP000095598">
    <property type="component" value="Unassembled WGS sequence"/>
</dbReference>
<organism evidence="2 3">
    <name type="scientific">Anaerostipes hadrus</name>
    <dbReference type="NCBI Taxonomy" id="649756"/>
    <lineage>
        <taxon>Bacteria</taxon>
        <taxon>Bacillati</taxon>
        <taxon>Bacillota</taxon>
        <taxon>Clostridia</taxon>
        <taxon>Lachnospirales</taxon>
        <taxon>Lachnospiraceae</taxon>
        <taxon>Anaerostipes</taxon>
    </lineage>
</organism>
<feature type="transmembrane region" description="Helical" evidence="1">
    <location>
        <begin position="138"/>
        <end position="163"/>
    </location>
</feature>
<dbReference type="AlphaFoldDB" id="A0A173TFR7"/>
<evidence type="ECO:0000256" key="1">
    <source>
        <dbReference type="SAM" id="Phobius"/>
    </source>
</evidence>
<feature type="transmembrane region" description="Helical" evidence="1">
    <location>
        <begin position="15"/>
        <end position="38"/>
    </location>
</feature>
<dbReference type="EMBL" id="CYXT01000014">
    <property type="protein sequence ID" value="CUN00108.1"/>
    <property type="molecule type" value="Genomic_DNA"/>
</dbReference>
<feature type="transmembrane region" description="Helical" evidence="1">
    <location>
        <begin position="58"/>
        <end position="86"/>
    </location>
</feature>
<evidence type="ECO:0000313" key="3">
    <source>
        <dbReference type="Proteomes" id="UP000095598"/>
    </source>
</evidence>
<proteinExistence type="predicted"/>
<keyword evidence="1" id="KW-0812">Transmembrane</keyword>
<protein>
    <submittedName>
        <fullName evidence="2">Uncharacterized protein</fullName>
    </submittedName>
</protein>
<reference evidence="2 3" key="1">
    <citation type="submission" date="2015-09" db="EMBL/GenBank/DDBJ databases">
        <authorList>
            <consortium name="Pathogen Informatics"/>
        </authorList>
    </citation>
    <scope>NUCLEOTIDE SEQUENCE [LARGE SCALE GENOMIC DNA]</scope>
    <source>
        <strain evidence="2 3">2789STDY5608868</strain>
    </source>
</reference>
<keyword evidence="1" id="KW-1133">Transmembrane helix</keyword>
<sequence length="174" mass="20353">MQQNDINLDELAKHIIAAMFIFCSDVIIIKEIWCFGIVQKCFSKFCAMSNLLEMNFSGLMILITFGITAKIIFSTVPDLILWMFVLKKKKKNPELEYLCEIWNLVRGVYVLFLIWFADVSFEIFLYHRIASYLDFSSMSISISTFVVCMLFFIGSLSFSFYIIPKIIFFIMKIN</sequence>
<evidence type="ECO:0000313" key="2">
    <source>
        <dbReference type="EMBL" id="CUN00108.1"/>
    </source>
</evidence>
<feature type="transmembrane region" description="Helical" evidence="1">
    <location>
        <begin position="107"/>
        <end position="126"/>
    </location>
</feature>
<dbReference type="RefSeq" id="WP_055258868.1">
    <property type="nucleotide sequence ID" value="NZ_CYXT01000014.1"/>
</dbReference>
<keyword evidence="1" id="KW-0472">Membrane</keyword>